<evidence type="ECO:0000313" key="1">
    <source>
        <dbReference type="EMBL" id="ADD61429.1"/>
    </source>
</evidence>
<name>D9ZDM5_9ZZZZ</name>
<dbReference type="AlphaFoldDB" id="D9ZDM5"/>
<sequence length="50" mass="5830">MRNGSLAYDPVLIEVGVHSLYEPFIKIISMPDRIYLTLDMLPDAYPRYEL</sequence>
<dbReference type="EMBL" id="GU942929">
    <property type="protein sequence ID" value="ADD61429.1"/>
    <property type="molecule type" value="Genomic_DNA"/>
</dbReference>
<accession>D9ZDM5</accession>
<reference evidence="1" key="1">
    <citation type="journal article" date="2010" name="Genome Res.">
        <title>Functional metagenomics to mine the human gut microbiome for dietary fiber catabolic enzymes.</title>
        <authorList>
            <person name="Tasse L."/>
            <person name="Bercovici J."/>
            <person name="Pizzut-Serin S."/>
            <person name="Robe P."/>
            <person name="Tap J."/>
            <person name="Klopp C."/>
            <person name="Cantarel B.L."/>
            <person name="Coutinho P.M."/>
            <person name="Henrissat B."/>
            <person name="Leclerc M."/>
            <person name="Dore J."/>
            <person name="Monsan P."/>
            <person name="Remaud-Simeon M."/>
            <person name="Potocki-Veronese G."/>
        </authorList>
    </citation>
    <scope>NUCLEOTIDE SEQUENCE</scope>
</reference>
<protein>
    <submittedName>
        <fullName evidence="1">Uncharacterized protein</fullName>
    </submittedName>
</protein>
<proteinExistence type="predicted"/>
<organism evidence="1">
    <name type="scientific">uncultured organism</name>
    <dbReference type="NCBI Taxonomy" id="155900"/>
    <lineage>
        <taxon>unclassified sequences</taxon>
        <taxon>environmental samples</taxon>
    </lineage>
</organism>